<dbReference type="NCBIfam" id="TIGR04332">
    <property type="entry name" value="gamma_Glu_sys"/>
    <property type="match status" value="1"/>
</dbReference>
<organism evidence="1">
    <name type="scientific">marine metagenome</name>
    <dbReference type="NCBI Taxonomy" id="408172"/>
    <lineage>
        <taxon>unclassified sequences</taxon>
        <taxon>metagenomes</taxon>
        <taxon>ecological metagenomes</taxon>
    </lineage>
</organism>
<dbReference type="AlphaFoldDB" id="A0A382T684"/>
<evidence type="ECO:0000313" key="1">
    <source>
        <dbReference type="EMBL" id="SVD17265.1"/>
    </source>
</evidence>
<dbReference type="InterPro" id="IPR027602">
    <property type="entry name" value="PGA_system"/>
</dbReference>
<gene>
    <name evidence="1" type="ORF">METZ01_LOCUS370119</name>
</gene>
<protein>
    <recommendedName>
        <fullName evidence="2">Poly-gamma-glutamate system protein</fullName>
    </recommendedName>
</protein>
<accession>A0A382T684</accession>
<proteinExistence type="predicted"/>
<reference evidence="1" key="1">
    <citation type="submission" date="2018-05" db="EMBL/GenBank/DDBJ databases">
        <authorList>
            <person name="Lanie J.A."/>
            <person name="Ng W.-L."/>
            <person name="Kazmierczak K.M."/>
            <person name="Andrzejewski T.M."/>
            <person name="Davidsen T.M."/>
            <person name="Wayne K.J."/>
            <person name="Tettelin H."/>
            <person name="Glass J.I."/>
            <person name="Rusch D."/>
            <person name="Podicherti R."/>
            <person name="Tsui H.-C.T."/>
            <person name="Winkler M.E."/>
        </authorList>
    </citation>
    <scope>NUCLEOTIDE SEQUENCE</scope>
</reference>
<dbReference type="EMBL" id="UINC01134001">
    <property type="protein sequence ID" value="SVD17265.1"/>
    <property type="molecule type" value="Genomic_DNA"/>
</dbReference>
<evidence type="ECO:0008006" key="2">
    <source>
        <dbReference type="Google" id="ProtNLM"/>
    </source>
</evidence>
<name>A0A382T684_9ZZZZ</name>
<feature type="non-terminal residue" evidence="1">
    <location>
        <position position="164"/>
    </location>
</feature>
<sequence>MAVFNLLLFYWATQVKDDVLSRGYEEKIKATEIMASALDELKNVRMEKGVFVDTENDPNETALVGQAFSLITTDEGVLDWKLSTLNPNFAAGIVDMFYELGLQSGDVVAVAITGSMPGGNIALYSACQSMGILPVVITSVGASQWGATDPYFTWLDMESVLFEK</sequence>